<comment type="caution">
    <text evidence="1">The sequence shown here is derived from an EMBL/GenBank/DDBJ whole genome shotgun (WGS) entry which is preliminary data.</text>
</comment>
<dbReference type="Proteomes" id="UP001447516">
    <property type="component" value="Unassembled WGS sequence"/>
</dbReference>
<dbReference type="EMBL" id="JBDJAW010000008">
    <property type="protein sequence ID" value="MEN3536017.1"/>
    <property type="molecule type" value="Genomic_DNA"/>
</dbReference>
<evidence type="ECO:0000313" key="2">
    <source>
        <dbReference type="Proteomes" id="UP001447516"/>
    </source>
</evidence>
<evidence type="ECO:0000313" key="1">
    <source>
        <dbReference type="EMBL" id="MEN3536017.1"/>
    </source>
</evidence>
<gene>
    <name evidence="1" type="ORF">AAH991_12950</name>
</gene>
<keyword evidence="2" id="KW-1185">Reference proteome</keyword>
<reference evidence="1 2" key="1">
    <citation type="submission" date="2024-05" db="EMBL/GenBank/DDBJ databases">
        <title>Microbispora sp.ZYX-F-249.</title>
        <authorList>
            <person name="Xie H."/>
        </authorList>
    </citation>
    <scope>NUCLEOTIDE SEQUENCE [LARGE SCALE GENOMIC DNA]</scope>
    <source>
        <strain evidence="1 2">ZYX-F-249</strain>
    </source>
</reference>
<dbReference type="RefSeq" id="WP_346226026.1">
    <property type="nucleotide sequence ID" value="NZ_JBDJAW010000008.1"/>
</dbReference>
<accession>A0ABV0AL22</accession>
<protein>
    <submittedName>
        <fullName evidence="1">Uncharacterized protein</fullName>
    </submittedName>
</protein>
<sequence length="52" mass="5389">MNIALTVSTVLMGVGTVGVVAAAAISRLLGRNGPRMGAGHVLRSEQSPYRRP</sequence>
<name>A0ABV0AL22_9ACTN</name>
<proteinExistence type="predicted"/>
<organism evidence="1 2">
    <name type="scientific">Microbispora maris</name>
    <dbReference type="NCBI Taxonomy" id="3144104"/>
    <lineage>
        <taxon>Bacteria</taxon>
        <taxon>Bacillati</taxon>
        <taxon>Actinomycetota</taxon>
        <taxon>Actinomycetes</taxon>
        <taxon>Streptosporangiales</taxon>
        <taxon>Streptosporangiaceae</taxon>
        <taxon>Microbispora</taxon>
    </lineage>
</organism>